<sequence length="86" mass="10023">MKKKITASIFIFTFLFSSAWIIDQKGKREFFIPGVEEVAEIIPLNVNMQTLQNVSEMDSLESMDNFKSKRVKVFGAREYVRIQSNR</sequence>
<evidence type="ECO:0000313" key="1">
    <source>
        <dbReference type="EMBL" id="MBP2240481.1"/>
    </source>
</evidence>
<organism evidence="1 2">
    <name type="scientific">Cytobacillus eiseniae</name>
    <dbReference type="NCBI Taxonomy" id="762947"/>
    <lineage>
        <taxon>Bacteria</taxon>
        <taxon>Bacillati</taxon>
        <taxon>Bacillota</taxon>
        <taxon>Bacilli</taxon>
        <taxon>Bacillales</taxon>
        <taxon>Bacillaceae</taxon>
        <taxon>Cytobacillus</taxon>
    </lineage>
</organism>
<accession>A0ABS4RC56</accession>
<protein>
    <submittedName>
        <fullName evidence="1">Uncharacterized protein with ACT and thioredoxin-like domain</fullName>
    </submittedName>
</protein>
<dbReference type="Proteomes" id="UP001519293">
    <property type="component" value="Unassembled WGS sequence"/>
</dbReference>
<dbReference type="EMBL" id="JAGIKZ010000003">
    <property type="protein sequence ID" value="MBP2240481.1"/>
    <property type="molecule type" value="Genomic_DNA"/>
</dbReference>
<keyword evidence="2" id="KW-1185">Reference proteome</keyword>
<evidence type="ECO:0000313" key="2">
    <source>
        <dbReference type="Proteomes" id="UP001519293"/>
    </source>
</evidence>
<proteinExistence type="predicted"/>
<gene>
    <name evidence="1" type="ORF">J2Z40_001036</name>
</gene>
<dbReference type="RefSeq" id="WP_245349986.1">
    <property type="nucleotide sequence ID" value="NZ_JAGIKZ010000003.1"/>
</dbReference>
<reference evidence="1 2" key="1">
    <citation type="submission" date="2021-03" db="EMBL/GenBank/DDBJ databases">
        <title>Genomic Encyclopedia of Type Strains, Phase IV (KMG-IV): sequencing the most valuable type-strain genomes for metagenomic binning, comparative biology and taxonomic classification.</title>
        <authorList>
            <person name="Goeker M."/>
        </authorList>
    </citation>
    <scope>NUCLEOTIDE SEQUENCE [LARGE SCALE GENOMIC DNA]</scope>
    <source>
        <strain evidence="1 2">DSM 26675</strain>
    </source>
</reference>
<name>A0ABS4RC56_9BACI</name>
<comment type="caution">
    <text evidence="1">The sequence shown here is derived from an EMBL/GenBank/DDBJ whole genome shotgun (WGS) entry which is preliminary data.</text>
</comment>